<keyword evidence="2" id="KW-1185">Reference proteome</keyword>
<reference evidence="1 2" key="1">
    <citation type="submission" date="2021-03" db="EMBL/GenBank/DDBJ databases">
        <title>Paenibacillus artemisicola MWE-103 whole genome sequence.</title>
        <authorList>
            <person name="Ham Y.J."/>
        </authorList>
    </citation>
    <scope>NUCLEOTIDE SEQUENCE [LARGE SCALE GENOMIC DNA]</scope>
    <source>
        <strain evidence="1 2">MWE-103</strain>
    </source>
</reference>
<dbReference type="Proteomes" id="UP000670947">
    <property type="component" value="Unassembled WGS sequence"/>
</dbReference>
<accession>A0ABS3WC50</accession>
<protein>
    <submittedName>
        <fullName evidence="1">Uncharacterized protein</fullName>
    </submittedName>
</protein>
<gene>
    <name evidence="1" type="ORF">I8J29_16870</name>
</gene>
<evidence type="ECO:0000313" key="1">
    <source>
        <dbReference type="EMBL" id="MBO7745883.1"/>
    </source>
</evidence>
<comment type="caution">
    <text evidence="1">The sequence shown here is derived from an EMBL/GenBank/DDBJ whole genome shotgun (WGS) entry which is preliminary data.</text>
</comment>
<name>A0ABS3WC50_9BACL</name>
<organism evidence="1 2">
    <name type="scientific">Paenibacillus artemisiicola</name>
    <dbReference type="NCBI Taxonomy" id="1172618"/>
    <lineage>
        <taxon>Bacteria</taxon>
        <taxon>Bacillati</taxon>
        <taxon>Bacillota</taxon>
        <taxon>Bacilli</taxon>
        <taxon>Bacillales</taxon>
        <taxon>Paenibacillaceae</taxon>
        <taxon>Paenibacillus</taxon>
    </lineage>
</organism>
<sequence>MSISAFIPEPGSDAERLFHVPVATEAFFEDCWEPAAEELGLRWVPLFATGVELTKADVPEVLGELGRLRAWAERALDGDRLALLLARLGRLTEELPGAFEREGAVVYIG</sequence>
<dbReference type="EMBL" id="JAGGDJ010000013">
    <property type="protein sequence ID" value="MBO7745883.1"/>
    <property type="molecule type" value="Genomic_DNA"/>
</dbReference>
<dbReference type="RefSeq" id="WP_208848706.1">
    <property type="nucleotide sequence ID" value="NZ_JAGGDJ010000013.1"/>
</dbReference>
<proteinExistence type="predicted"/>
<evidence type="ECO:0000313" key="2">
    <source>
        <dbReference type="Proteomes" id="UP000670947"/>
    </source>
</evidence>